<keyword evidence="5" id="KW-0819">tRNA processing</keyword>
<dbReference type="PANTHER" id="PTHR33540">
    <property type="entry name" value="TRNA THREONYLCARBAMOYLADENOSINE BIOSYNTHESIS PROTEIN TSAE"/>
    <property type="match status" value="1"/>
</dbReference>
<keyword evidence="8" id="KW-0067">ATP-binding</keyword>
<evidence type="ECO:0000256" key="9">
    <source>
        <dbReference type="ARBA" id="ARBA00022842"/>
    </source>
</evidence>
<comment type="similarity">
    <text evidence="2">Belongs to the TsaE family.</text>
</comment>
<proteinExistence type="inferred from homology"/>
<dbReference type="NCBIfam" id="TIGR00150">
    <property type="entry name" value="T6A_YjeE"/>
    <property type="match status" value="1"/>
</dbReference>
<reference evidence="11" key="2">
    <citation type="journal article" date="2021" name="PeerJ">
        <title>Extensive microbial diversity within the chicken gut microbiome revealed by metagenomics and culture.</title>
        <authorList>
            <person name="Gilroy R."/>
            <person name="Ravi A."/>
            <person name="Getino M."/>
            <person name="Pursley I."/>
            <person name="Horton D.L."/>
            <person name="Alikhan N.F."/>
            <person name="Baker D."/>
            <person name="Gharbi K."/>
            <person name="Hall N."/>
            <person name="Watson M."/>
            <person name="Adriaenssens E.M."/>
            <person name="Foster-Nyarko E."/>
            <person name="Jarju S."/>
            <person name="Secka A."/>
            <person name="Antonio M."/>
            <person name="Oren A."/>
            <person name="Chaudhuri R.R."/>
            <person name="La Ragione R."/>
            <person name="Hildebrand F."/>
            <person name="Pallen M.J."/>
        </authorList>
    </citation>
    <scope>NUCLEOTIDE SEQUENCE</scope>
    <source>
        <strain evidence="11">ChiGjej2B2-12916</strain>
    </source>
</reference>
<dbReference type="SUPFAM" id="SSF52540">
    <property type="entry name" value="P-loop containing nucleoside triphosphate hydrolases"/>
    <property type="match status" value="1"/>
</dbReference>
<dbReference type="InterPro" id="IPR027417">
    <property type="entry name" value="P-loop_NTPase"/>
</dbReference>
<dbReference type="InterPro" id="IPR003442">
    <property type="entry name" value="T6A_TsaE"/>
</dbReference>
<sequence>MQYITHSPDETRALGRTLAQALQGGAVVAFTGDLGAGKTAFVSGMAEGLGIEERVTSPTFTIVNEYEGGRLPLFHFDMYRLGSADELFHIGWEDYLARNGVCAVEWSENVDEALDGDTIRVDISRGEDDNTRIITIEGVEL</sequence>
<evidence type="ECO:0000256" key="6">
    <source>
        <dbReference type="ARBA" id="ARBA00022723"/>
    </source>
</evidence>
<dbReference type="Pfam" id="PF02367">
    <property type="entry name" value="TsaE"/>
    <property type="match status" value="1"/>
</dbReference>
<evidence type="ECO:0000256" key="7">
    <source>
        <dbReference type="ARBA" id="ARBA00022741"/>
    </source>
</evidence>
<organism evidence="11 12">
    <name type="scientific">Candidatus Enterenecus faecium</name>
    <dbReference type="NCBI Taxonomy" id="2840780"/>
    <lineage>
        <taxon>Bacteria</taxon>
        <taxon>Bacillati</taxon>
        <taxon>Bacillota</taxon>
        <taxon>Clostridia</taxon>
        <taxon>Eubacteriales</taxon>
        <taxon>Candidatus Enterenecus</taxon>
    </lineage>
</organism>
<keyword evidence="9" id="KW-0460">Magnesium</keyword>
<evidence type="ECO:0000256" key="8">
    <source>
        <dbReference type="ARBA" id="ARBA00022840"/>
    </source>
</evidence>
<gene>
    <name evidence="11" type="primary">tsaE</name>
    <name evidence="11" type="ORF">IAD31_00625</name>
</gene>
<dbReference type="GO" id="GO:0005737">
    <property type="term" value="C:cytoplasm"/>
    <property type="evidence" value="ECO:0007669"/>
    <property type="project" value="UniProtKB-SubCell"/>
</dbReference>
<name>A0A9D1CFK7_9FIRM</name>
<protein>
    <recommendedName>
        <fullName evidence="3">tRNA threonylcarbamoyladenosine biosynthesis protein TsaE</fullName>
    </recommendedName>
    <alternativeName>
        <fullName evidence="10">t(6)A37 threonylcarbamoyladenosine biosynthesis protein TsaE</fullName>
    </alternativeName>
</protein>
<evidence type="ECO:0000256" key="4">
    <source>
        <dbReference type="ARBA" id="ARBA00022490"/>
    </source>
</evidence>
<evidence type="ECO:0000256" key="10">
    <source>
        <dbReference type="ARBA" id="ARBA00032441"/>
    </source>
</evidence>
<dbReference type="Gene3D" id="3.40.50.300">
    <property type="entry name" value="P-loop containing nucleotide triphosphate hydrolases"/>
    <property type="match status" value="1"/>
</dbReference>
<accession>A0A9D1CFK7</accession>
<dbReference type="AlphaFoldDB" id="A0A9D1CFK7"/>
<evidence type="ECO:0000256" key="1">
    <source>
        <dbReference type="ARBA" id="ARBA00004496"/>
    </source>
</evidence>
<keyword evidence="4" id="KW-0963">Cytoplasm</keyword>
<dbReference type="EMBL" id="DVFO01000004">
    <property type="protein sequence ID" value="HIQ60096.1"/>
    <property type="molecule type" value="Genomic_DNA"/>
</dbReference>
<dbReference type="PANTHER" id="PTHR33540:SF2">
    <property type="entry name" value="TRNA THREONYLCARBAMOYLADENOSINE BIOSYNTHESIS PROTEIN TSAE"/>
    <property type="match status" value="1"/>
</dbReference>
<dbReference type="Proteomes" id="UP000886879">
    <property type="component" value="Unassembled WGS sequence"/>
</dbReference>
<comment type="caution">
    <text evidence="11">The sequence shown here is derived from an EMBL/GenBank/DDBJ whole genome shotgun (WGS) entry which is preliminary data.</text>
</comment>
<dbReference type="GO" id="GO:0046872">
    <property type="term" value="F:metal ion binding"/>
    <property type="evidence" value="ECO:0007669"/>
    <property type="project" value="UniProtKB-KW"/>
</dbReference>
<evidence type="ECO:0000256" key="2">
    <source>
        <dbReference type="ARBA" id="ARBA00007599"/>
    </source>
</evidence>
<keyword evidence="7" id="KW-0547">Nucleotide-binding</keyword>
<reference evidence="11" key="1">
    <citation type="submission" date="2020-10" db="EMBL/GenBank/DDBJ databases">
        <authorList>
            <person name="Gilroy R."/>
        </authorList>
    </citation>
    <scope>NUCLEOTIDE SEQUENCE</scope>
    <source>
        <strain evidence="11">ChiGjej2B2-12916</strain>
    </source>
</reference>
<evidence type="ECO:0000313" key="11">
    <source>
        <dbReference type="EMBL" id="HIQ60096.1"/>
    </source>
</evidence>
<evidence type="ECO:0000256" key="3">
    <source>
        <dbReference type="ARBA" id="ARBA00019010"/>
    </source>
</evidence>
<dbReference type="GO" id="GO:0005524">
    <property type="term" value="F:ATP binding"/>
    <property type="evidence" value="ECO:0007669"/>
    <property type="project" value="UniProtKB-KW"/>
</dbReference>
<dbReference type="GO" id="GO:0002949">
    <property type="term" value="P:tRNA threonylcarbamoyladenosine modification"/>
    <property type="evidence" value="ECO:0007669"/>
    <property type="project" value="InterPro"/>
</dbReference>
<evidence type="ECO:0000256" key="5">
    <source>
        <dbReference type="ARBA" id="ARBA00022694"/>
    </source>
</evidence>
<comment type="subcellular location">
    <subcellularLocation>
        <location evidence="1">Cytoplasm</location>
    </subcellularLocation>
</comment>
<keyword evidence="6" id="KW-0479">Metal-binding</keyword>
<evidence type="ECO:0000313" key="12">
    <source>
        <dbReference type="Proteomes" id="UP000886879"/>
    </source>
</evidence>